<feature type="transmembrane region" description="Helical" evidence="1">
    <location>
        <begin position="138"/>
        <end position="157"/>
    </location>
</feature>
<accession>A0A3P1T0V0</accession>
<evidence type="ECO:0000313" key="2">
    <source>
        <dbReference type="EMBL" id="RRD02878.1"/>
    </source>
</evidence>
<evidence type="ECO:0000256" key="1">
    <source>
        <dbReference type="SAM" id="Phobius"/>
    </source>
</evidence>
<organism evidence="2 3">
    <name type="scientific">Arachnia propionica</name>
    <dbReference type="NCBI Taxonomy" id="1750"/>
    <lineage>
        <taxon>Bacteria</taxon>
        <taxon>Bacillati</taxon>
        <taxon>Actinomycetota</taxon>
        <taxon>Actinomycetes</taxon>
        <taxon>Propionibacteriales</taxon>
        <taxon>Propionibacteriaceae</taxon>
        <taxon>Arachnia</taxon>
    </lineage>
</organism>
<dbReference type="AlphaFoldDB" id="A0A3P1T0V0"/>
<keyword evidence="1" id="KW-0472">Membrane</keyword>
<dbReference type="OrthoDB" id="9819461at2"/>
<evidence type="ECO:0000313" key="3">
    <source>
        <dbReference type="Proteomes" id="UP000280819"/>
    </source>
</evidence>
<dbReference type="EMBL" id="RQZG01000031">
    <property type="protein sequence ID" value="RRD02878.1"/>
    <property type="molecule type" value="Genomic_DNA"/>
</dbReference>
<comment type="caution">
    <text evidence="2">The sequence shown here is derived from an EMBL/GenBank/DDBJ whole genome shotgun (WGS) entry which is preliminary data.</text>
</comment>
<keyword evidence="1" id="KW-1133">Transmembrane helix</keyword>
<proteinExistence type="predicted"/>
<sequence length="207" mass="23577">MKPNSKRLKRAGFWLRKLQLELDQQGTPFVELEWREGVDLWPRHVAWSRIGRILAQYNGRDWTLSLALPDARHFATYADWTECMYGTFWGGHDTSETGSAIWLEKLLRADETPDIDVEALDRIVEKRLTKPGPTKRQVILLWAAIIIGFPTFAWSAFVVKSPIAAGAVGTLAAGILTWVASSWRIRRRRKKLGYTQKKEGGEPCDSP</sequence>
<dbReference type="Proteomes" id="UP000280819">
    <property type="component" value="Unassembled WGS sequence"/>
</dbReference>
<feature type="transmembrane region" description="Helical" evidence="1">
    <location>
        <begin position="163"/>
        <end position="181"/>
    </location>
</feature>
<protein>
    <submittedName>
        <fullName evidence="2">Uncharacterized protein</fullName>
    </submittedName>
</protein>
<reference evidence="2 3" key="1">
    <citation type="submission" date="2018-11" db="EMBL/GenBank/DDBJ databases">
        <title>Genomes From Bacteria Associated with the Canine Oral Cavity: a Test Case for Automated Genome-Based Taxonomic Assignment.</title>
        <authorList>
            <person name="Coil D.A."/>
            <person name="Jospin G."/>
            <person name="Darling A.E."/>
            <person name="Wallis C."/>
            <person name="Davis I.J."/>
            <person name="Harris S."/>
            <person name="Eisen J.A."/>
            <person name="Holcombe L.J."/>
            <person name="O'Flynn C."/>
        </authorList>
    </citation>
    <scope>NUCLEOTIDE SEQUENCE [LARGE SCALE GENOMIC DNA]</scope>
    <source>
        <strain evidence="2 3">OH887_COT-365</strain>
    </source>
</reference>
<keyword evidence="1" id="KW-0812">Transmembrane</keyword>
<gene>
    <name evidence="2" type="ORF">EII34_15580</name>
</gene>
<dbReference type="RefSeq" id="WP_124846087.1">
    <property type="nucleotide sequence ID" value="NZ_RQZG01000031.1"/>
</dbReference>
<name>A0A3P1T0V0_9ACTN</name>